<sequence length="88" mass="9625">VYSLYCGFVDHMSSSFLRVTLLSQNLILLVSHFILDQAMHSAQRQLGTVDLQGCGHRIFSGGVGMPGPHSAGIPDLITLLEQKMAPWD</sequence>
<proteinExistence type="predicted"/>
<evidence type="ECO:0000313" key="2">
    <source>
        <dbReference type="EMBL" id="KAF5917032.1"/>
    </source>
</evidence>
<feature type="non-terminal residue" evidence="2">
    <location>
        <position position="1"/>
    </location>
</feature>
<evidence type="ECO:0000256" key="1">
    <source>
        <dbReference type="SAM" id="Phobius"/>
    </source>
</evidence>
<dbReference type="EMBL" id="JACDTQ010002604">
    <property type="protein sequence ID" value="KAF5917032.1"/>
    <property type="molecule type" value="Genomic_DNA"/>
</dbReference>
<protein>
    <submittedName>
        <fullName evidence="2">Uncharacterized protein</fullName>
    </submittedName>
</protein>
<name>A0A7J7EML1_DICBM</name>
<organism evidence="2 3">
    <name type="scientific">Diceros bicornis minor</name>
    <name type="common">South-central black rhinoceros</name>
    <dbReference type="NCBI Taxonomy" id="77932"/>
    <lineage>
        <taxon>Eukaryota</taxon>
        <taxon>Metazoa</taxon>
        <taxon>Chordata</taxon>
        <taxon>Craniata</taxon>
        <taxon>Vertebrata</taxon>
        <taxon>Euteleostomi</taxon>
        <taxon>Mammalia</taxon>
        <taxon>Eutheria</taxon>
        <taxon>Laurasiatheria</taxon>
        <taxon>Perissodactyla</taxon>
        <taxon>Rhinocerotidae</taxon>
        <taxon>Diceros</taxon>
    </lineage>
</organism>
<feature type="transmembrane region" description="Helical" evidence="1">
    <location>
        <begin position="15"/>
        <end position="35"/>
    </location>
</feature>
<comment type="caution">
    <text evidence="2">The sequence shown here is derived from an EMBL/GenBank/DDBJ whole genome shotgun (WGS) entry which is preliminary data.</text>
</comment>
<keyword evidence="1" id="KW-0812">Transmembrane</keyword>
<keyword evidence="1" id="KW-1133">Transmembrane helix</keyword>
<evidence type="ECO:0000313" key="3">
    <source>
        <dbReference type="Proteomes" id="UP000551758"/>
    </source>
</evidence>
<gene>
    <name evidence="2" type="ORF">HPG69_013956</name>
</gene>
<keyword evidence="3" id="KW-1185">Reference proteome</keyword>
<dbReference type="AlphaFoldDB" id="A0A7J7EML1"/>
<accession>A0A7J7EML1</accession>
<feature type="non-terminal residue" evidence="2">
    <location>
        <position position="88"/>
    </location>
</feature>
<dbReference type="Proteomes" id="UP000551758">
    <property type="component" value="Unassembled WGS sequence"/>
</dbReference>
<reference evidence="2 3" key="1">
    <citation type="journal article" date="2020" name="Mol. Biol. Evol.">
        <title>Interspecific Gene Flow and the Evolution of Specialization in Black and White Rhinoceros.</title>
        <authorList>
            <person name="Moodley Y."/>
            <person name="Westbury M.V."/>
            <person name="Russo I.M."/>
            <person name="Gopalakrishnan S."/>
            <person name="Rakotoarivelo A."/>
            <person name="Olsen R.A."/>
            <person name="Prost S."/>
            <person name="Tunstall T."/>
            <person name="Ryder O.A."/>
            <person name="Dalen L."/>
            <person name="Bruford M.W."/>
        </authorList>
    </citation>
    <scope>NUCLEOTIDE SEQUENCE [LARGE SCALE GENOMIC DNA]</scope>
    <source>
        <strain evidence="2">SBR-YM</strain>
        <tissue evidence="2">Skin</tissue>
    </source>
</reference>
<keyword evidence="1" id="KW-0472">Membrane</keyword>